<dbReference type="EMBL" id="JAGKQM010000016">
    <property type="protein sequence ID" value="KAH0874165.1"/>
    <property type="molecule type" value="Genomic_DNA"/>
</dbReference>
<accession>A0ABQ7Z1Z6</accession>
<evidence type="ECO:0000313" key="2">
    <source>
        <dbReference type="Proteomes" id="UP000824890"/>
    </source>
</evidence>
<sequence length="184" mass="19563">MIASFPFSHNLFENPRNIVCGLLRTVGKSCAAKIMLVLDSCVDELVRGADACDGKAASELGGGSLRVGLRRSGREATLGMALSVKTNPGWIDNPRNIVCGLLRTVGKSCAAKIMLVFLLRHPCEDSCVDELVRGADACDGKAASELGGGSLRVGFRWSGREATLGMALSVKTNPGWIDVRFQTH</sequence>
<proteinExistence type="predicted"/>
<name>A0ABQ7Z1Z6_BRANA</name>
<dbReference type="Proteomes" id="UP000824890">
    <property type="component" value="Unassembled WGS sequence"/>
</dbReference>
<protein>
    <submittedName>
        <fullName evidence="1">Uncharacterized protein</fullName>
    </submittedName>
</protein>
<organism evidence="1 2">
    <name type="scientific">Brassica napus</name>
    <name type="common">Rape</name>
    <dbReference type="NCBI Taxonomy" id="3708"/>
    <lineage>
        <taxon>Eukaryota</taxon>
        <taxon>Viridiplantae</taxon>
        <taxon>Streptophyta</taxon>
        <taxon>Embryophyta</taxon>
        <taxon>Tracheophyta</taxon>
        <taxon>Spermatophyta</taxon>
        <taxon>Magnoliopsida</taxon>
        <taxon>eudicotyledons</taxon>
        <taxon>Gunneridae</taxon>
        <taxon>Pentapetalae</taxon>
        <taxon>rosids</taxon>
        <taxon>malvids</taxon>
        <taxon>Brassicales</taxon>
        <taxon>Brassicaceae</taxon>
        <taxon>Brassiceae</taxon>
        <taxon>Brassica</taxon>
    </lineage>
</organism>
<evidence type="ECO:0000313" key="1">
    <source>
        <dbReference type="EMBL" id="KAH0874165.1"/>
    </source>
</evidence>
<keyword evidence="2" id="KW-1185">Reference proteome</keyword>
<comment type="caution">
    <text evidence="1">The sequence shown here is derived from an EMBL/GenBank/DDBJ whole genome shotgun (WGS) entry which is preliminary data.</text>
</comment>
<reference evidence="1 2" key="1">
    <citation type="submission" date="2021-05" db="EMBL/GenBank/DDBJ databases">
        <title>Genome Assembly of Synthetic Allotetraploid Brassica napus Reveals Homoeologous Exchanges between Subgenomes.</title>
        <authorList>
            <person name="Davis J.T."/>
        </authorList>
    </citation>
    <scope>NUCLEOTIDE SEQUENCE [LARGE SCALE GENOMIC DNA]</scope>
    <source>
        <strain evidence="2">cv. Da-Ae</strain>
        <tissue evidence="1">Seedling</tissue>
    </source>
</reference>
<gene>
    <name evidence="1" type="ORF">HID58_071527</name>
</gene>